<dbReference type="Pfam" id="PF08388">
    <property type="entry name" value="GIIM"/>
    <property type="match status" value="1"/>
</dbReference>
<evidence type="ECO:0000256" key="3">
    <source>
        <dbReference type="ARBA" id="ARBA00022695"/>
    </source>
</evidence>
<keyword evidence="4" id="KW-0479">Metal-binding</keyword>
<reference evidence="11 12" key="1">
    <citation type="submission" date="2019-03" db="EMBL/GenBank/DDBJ databases">
        <title>Genomic Encyclopedia of Type Strains, Phase IV (KMG-IV): sequencing the most valuable type-strain genomes for metagenomic binning, comparative biology and taxonomic classification.</title>
        <authorList>
            <person name="Goeker M."/>
        </authorList>
    </citation>
    <scope>NUCLEOTIDE SEQUENCE [LARGE SCALE GENOMIC DNA]</scope>
    <source>
        <strain evidence="11 12">DSM 23802</strain>
    </source>
</reference>
<dbReference type="EC" id="2.7.7.49" evidence="1"/>
<feature type="domain" description="Reverse transcriptase" evidence="10">
    <location>
        <begin position="100"/>
        <end position="326"/>
    </location>
</feature>
<dbReference type="InterPro" id="IPR000477">
    <property type="entry name" value="RT_dom"/>
</dbReference>
<dbReference type="GO" id="GO:0003723">
    <property type="term" value="F:RNA binding"/>
    <property type="evidence" value="ECO:0007669"/>
    <property type="project" value="InterPro"/>
</dbReference>
<keyword evidence="2" id="KW-0808">Transferase</keyword>
<dbReference type="GO" id="GO:0046872">
    <property type="term" value="F:metal ion binding"/>
    <property type="evidence" value="ECO:0007669"/>
    <property type="project" value="UniProtKB-KW"/>
</dbReference>
<dbReference type="PANTHER" id="PTHR34047">
    <property type="entry name" value="NUCLEAR INTRON MATURASE 1, MITOCHONDRIAL-RELATED"/>
    <property type="match status" value="1"/>
</dbReference>
<comment type="similarity">
    <text evidence="8">Belongs to the bacterial reverse transcriptase family.</text>
</comment>
<organism evidence="11 12">
    <name type="scientific">Tepidibacillus fermentans</name>
    <dbReference type="NCBI Taxonomy" id="1281767"/>
    <lineage>
        <taxon>Bacteria</taxon>
        <taxon>Bacillati</taxon>
        <taxon>Bacillota</taxon>
        <taxon>Bacilli</taxon>
        <taxon>Bacillales</taxon>
        <taxon>Bacillaceae</taxon>
        <taxon>Tepidibacillus</taxon>
    </lineage>
</organism>
<evidence type="ECO:0000256" key="8">
    <source>
        <dbReference type="ARBA" id="ARBA00034120"/>
    </source>
</evidence>
<gene>
    <name evidence="11" type="ORF">EDD72_12821</name>
</gene>
<dbReference type="InterPro" id="IPR030931">
    <property type="entry name" value="Group_II_RT_mat"/>
</dbReference>
<dbReference type="NCBIfam" id="TIGR04416">
    <property type="entry name" value="group_II_RT_mat"/>
    <property type="match status" value="1"/>
</dbReference>
<evidence type="ECO:0000256" key="4">
    <source>
        <dbReference type="ARBA" id="ARBA00022723"/>
    </source>
</evidence>
<evidence type="ECO:0000256" key="5">
    <source>
        <dbReference type="ARBA" id="ARBA00022842"/>
    </source>
</evidence>
<dbReference type="GO" id="GO:0003964">
    <property type="term" value="F:RNA-directed DNA polymerase activity"/>
    <property type="evidence" value="ECO:0007669"/>
    <property type="project" value="UniProtKB-KW"/>
</dbReference>
<keyword evidence="12" id="KW-1185">Reference proteome</keyword>
<dbReference type="GO" id="GO:0051607">
    <property type="term" value="P:defense response to virus"/>
    <property type="evidence" value="ECO:0007669"/>
    <property type="project" value="UniProtKB-KW"/>
</dbReference>
<dbReference type="AlphaFoldDB" id="A0A4V2URQ8"/>
<proteinExistence type="inferred from homology"/>
<comment type="catalytic activity">
    <reaction evidence="9">
        <text>DNA(n) + a 2'-deoxyribonucleoside 5'-triphosphate = DNA(n+1) + diphosphate</text>
        <dbReference type="Rhea" id="RHEA:22508"/>
        <dbReference type="Rhea" id="RHEA-COMP:17339"/>
        <dbReference type="Rhea" id="RHEA-COMP:17340"/>
        <dbReference type="ChEBI" id="CHEBI:33019"/>
        <dbReference type="ChEBI" id="CHEBI:61560"/>
        <dbReference type="ChEBI" id="CHEBI:173112"/>
        <dbReference type="EC" id="2.7.7.49"/>
    </reaction>
</comment>
<keyword evidence="7" id="KW-0051">Antiviral defense</keyword>
<evidence type="ECO:0000259" key="10">
    <source>
        <dbReference type="PROSITE" id="PS50878"/>
    </source>
</evidence>
<dbReference type="Pfam" id="PF00078">
    <property type="entry name" value="RVT_1"/>
    <property type="match status" value="1"/>
</dbReference>
<dbReference type="PRINTS" id="PR00866">
    <property type="entry name" value="RNADNAPOLMS"/>
</dbReference>
<name>A0A4V2URQ8_9BACI</name>
<dbReference type="InterPro" id="IPR043502">
    <property type="entry name" value="DNA/RNA_pol_sf"/>
</dbReference>
<evidence type="ECO:0000256" key="9">
    <source>
        <dbReference type="ARBA" id="ARBA00048173"/>
    </source>
</evidence>
<dbReference type="CDD" id="cd01651">
    <property type="entry name" value="RT_G2_intron"/>
    <property type="match status" value="1"/>
</dbReference>
<keyword evidence="3" id="KW-0548">Nucleotidyltransferase</keyword>
<evidence type="ECO:0000313" key="12">
    <source>
        <dbReference type="Proteomes" id="UP000295788"/>
    </source>
</evidence>
<dbReference type="PROSITE" id="PS50878">
    <property type="entry name" value="RT_POL"/>
    <property type="match status" value="1"/>
</dbReference>
<dbReference type="InterPro" id="IPR000123">
    <property type="entry name" value="Reverse_transcriptase_msDNA"/>
</dbReference>
<comment type="caution">
    <text evidence="11">The sequence shown here is derived from an EMBL/GenBank/DDBJ whole genome shotgun (WGS) entry which is preliminary data.</text>
</comment>
<dbReference type="InterPro" id="IPR013597">
    <property type="entry name" value="Mat_intron_G2"/>
</dbReference>
<evidence type="ECO:0000256" key="7">
    <source>
        <dbReference type="ARBA" id="ARBA00023118"/>
    </source>
</evidence>
<evidence type="ECO:0000256" key="6">
    <source>
        <dbReference type="ARBA" id="ARBA00022918"/>
    </source>
</evidence>
<evidence type="ECO:0000256" key="2">
    <source>
        <dbReference type="ARBA" id="ARBA00022679"/>
    </source>
</evidence>
<accession>A0A4V2URQ8</accession>
<evidence type="ECO:0000256" key="1">
    <source>
        <dbReference type="ARBA" id="ARBA00012493"/>
    </source>
</evidence>
<dbReference type="Proteomes" id="UP000295788">
    <property type="component" value="Unassembled WGS sequence"/>
</dbReference>
<sequence length="425" mass="49444">MLYSKNQDKEQTTQNRGHLVEVEVELRGKQGALSEDLALTKRERENDVLDDTSSLLERILARENMLLAMKRVIANKGSHGVDGMRVDELRPFIIDNWLSIKQKLLEGRYKPSPVRRVEIPKPDGGIRLLGIPTVLDRLIQQAIAQELNKIYDPTFSESSYGFRPNKSAKQAILKAKEYINEGYKWVVDMDLEKFFDKVNHDILMERLSRKIKDKRVLKLIRAYLESGVMINGVKINSEEGTPQGGPLSPLLANILLDEVDKELEKRGHRFCRFADDCNIYVKSEKAGNRVMRNIRKIIEDRLKLKVNENKSAVDLVSKRKFLGFSFYFGRDGANIRIHEKSYKRFKDKIRDITNRNTGISMDFRMKKLNDYTVGWINYFAIANASTKMITLETWIRRRLRACIWKQWKKGKDQRSKSNETWSSKV</sequence>
<dbReference type="EMBL" id="SMAB01000028">
    <property type="protein sequence ID" value="TCS78372.1"/>
    <property type="molecule type" value="Genomic_DNA"/>
</dbReference>
<dbReference type="SUPFAM" id="SSF56672">
    <property type="entry name" value="DNA/RNA polymerases"/>
    <property type="match status" value="1"/>
</dbReference>
<keyword evidence="5" id="KW-0460">Magnesium</keyword>
<dbReference type="InterPro" id="IPR051083">
    <property type="entry name" value="GrpII_Intron_Splice-Mob/Def"/>
</dbReference>
<dbReference type="PANTHER" id="PTHR34047:SF8">
    <property type="entry name" value="PROTEIN YKFC"/>
    <property type="match status" value="1"/>
</dbReference>
<protein>
    <recommendedName>
        <fullName evidence="1">RNA-directed DNA polymerase</fullName>
        <ecNumber evidence="1">2.7.7.49</ecNumber>
    </recommendedName>
</protein>
<evidence type="ECO:0000313" key="11">
    <source>
        <dbReference type="EMBL" id="TCS78372.1"/>
    </source>
</evidence>
<keyword evidence="6 11" id="KW-0695">RNA-directed DNA polymerase</keyword>